<dbReference type="AlphaFoldDB" id="A0AAD7X015"/>
<reference evidence="1" key="1">
    <citation type="journal article" date="2023" name="Science">
        <title>Genome structures resolve the early diversification of teleost fishes.</title>
        <authorList>
            <person name="Parey E."/>
            <person name="Louis A."/>
            <person name="Montfort J."/>
            <person name="Bouchez O."/>
            <person name="Roques C."/>
            <person name="Iampietro C."/>
            <person name="Lluch J."/>
            <person name="Castinel A."/>
            <person name="Donnadieu C."/>
            <person name="Desvignes T."/>
            <person name="Floi Bucao C."/>
            <person name="Jouanno E."/>
            <person name="Wen M."/>
            <person name="Mejri S."/>
            <person name="Dirks R."/>
            <person name="Jansen H."/>
            <person name="Henkel C."/>
            <person name="Chen W.J."/>
            <person name="Zahm M."/>
            <person name="Cabau C."/>
            <person name="Klopp C."/>
            <person name="Thompson A.W."/>
            <person name="Robinson-Rechavi M."/>
            <person name="Braasch I."/>
            <person name="Lecointre G."/>
            <person name="Bobe J."/>
            <person name="Postlethwait J.H."/>
            <person name="Berthelot C."/>
            <person name="Roest Crollius H."/>
            <person name="Guiguen Y."/>
        </authorList>
    </citation>
    <scope>NUCLEOTIDE SEQUENCE</scope>
    <source>
        <strain evidence="1">NC1722</strain>
    </source>
</reference>
<organism evidence="1 2">
    <name type="scientific">Aldrovandia affinis</name>
    <dbReference type="NCBI Taxonomy" id="143900"/>
    <lineage>
        <taxon>Eukaryota</taxon>
        <taxon>Metazoa</taxon>
        <taxon>Chordata</taxon>
        <taxon>Craniata</taxon>
        <taxon>Vertebrata</taxon>
        <taxon>Euteleostomi</taxon>
        <taxon>Actinopterygii</taxon>
        <taxon>Neopterygii</taxon>
        <taxon>Teleostei</taxon>
        <taxon>Notacanthiformes</taxon>
        <taxon>Halosauridae</taxon>
        <taxon>Aldrovandia</taxon>
    </lineage>
</organism>
<name>A0AAD7X015_9TELE</name>
<evidence type="ECO:0000313" key="1">
    <source>
        <dbReference type="EMBL" id="KAJ8415320.1"/>
    </source>
</evidence>
<gene>
    <name evidence="1" type="ORF">AAFF_G00423000</name>
</gene>
<evidence type="ECO:0000313" key="2">
    <source>
        <dbReference type="Proteomes" id="UP001221898"/>
    </source>
</evidence>
<keyword evidence="2" id="KW-1185">Reference proteome</keyword>
<dbReference type="Proteomes" id="UP001221898">
    <property type="component" value="Unassembled WGS sequence"/>
</dbReference>
<sequence>MSECQGSGPSDPIHYHGSEVLPVTGCRLESPVPATPGHLSLRCLLLARPARGAEITNCHCGGTSPGERCGASCHFRLGARLGGRGGRSEGMCCRRAEIASVSHVTSRVGEGCWRTGRFPSARLKGTQGQIEKSDGAQEWWQDGNLPGTYRQCFLGSR</sequence>
<proteinExistence type="predicted"/>
<dbReference type="EMBL" id="JAINUG010000009">
    <property type="protein sequence ID" value="KAJ8415320.1"/>
    <property type="molecule type" value="Genomic_DNA"/>
</dbReference>
<protein>
    <submittedName>
        <fullName evidence="1">Uncharacterized protein</fullName>
    </submittedName>
</protein>
<comment type="caution">
    <text evidence="1">The sequence shown here is derived from an EMBL/GenBank/DDBJ whole genome shotgun (WGS) entry which is preliminary data.</text>
</comment>
<accession>A0AAD7X015</accession>